<protein>
    <recommendedName>
        <fullName evidence="3">Mitochondrial protein</fullName>
    </recommendedName>
</protein>
<dbReference type="Proteomes" id="UP000187406">
    <property type="component" value="Unassembled WGS sequence"/>
</dbReference>
<reference evidence="2" key="1">
    <citation type="submission" date="2016-04" db="EMBL/GenBank/DDBJ databases">
        <title>Cephalotus genome sequencing.</title>
        <authorList>
            <person name="Fukushima K."/>
            <person name="Hasebe M."/>
            <person name="Fang X."/>
        </authorList>
    </citation>
    <scope>NUCLEOTIDE SEQUENCE [LARGE SCALE GENOMIC DNA]</scope>
    <source>
        <strain evidence="2">cv. St1</strain>
    </source>
</reference>
<keyword evidence="2" id="KW-1185">Reference proteome</keyword>
<evidence type="ECO:0000313" key="1">
    <source>
        <dbReference type="EMBL" id="GAV68266.1"/>
    </source>
</evidence>
<dbReference type="PANTHER" id="PTHR11439:SF498">
    <property type="entry name" value="DNAK FAMILY PROTEIN"/>
    <property type="match status" value="1"/>
</dbReference>
<dbReference type="AlphaFoldDB" id="A0A1Q3BJQ0"/>
<evidence type="ECO:0000313" key="2">
    <source>
        <dbReference type="Proteomes" id="UP000187406"/>
    </source>
</evidence>
<dbReference type="PANTHER" id="PTHR11439">
    <property type="entry name" value="GAG-POL-RELATED RETROTRANSPOSON"/>
    <property type="match status" value="1"/>
</dbReference>
<comment type="caution">
    <text evidence="1">The sequence shown here is derived from an EMBL/GenBank/DDBJ whole genome shotgun (WGS) entry which is preliminary data.</text>
</comment>
<name>A0A1Q3BJQ0_CEPFO</name>
<dbReference type="STRING" id="3775.A0A1Q3BJQ0"/>
<dbReference type="OrthoDB" id="1746074at2759"/>
<organism evidence="1 2">
    <name type="scientific">Cephalotus follicularis</name>
    <name type="common">Albany pitcher plant</name>
    <dbReference type="NCBI Taxonomy" id="3775"/>
    <lineage>
        <taxon>Eukaryota</taxon>
        <taxon>Viridiplantae</taxon>
        <taxon>Streptophyta</taxon>
        <taxon>Embryophyta</taxon>
        <taxon>Tracheophyta</taxon>
        <taxon>Spermatophyta</taxon>
        <taxon>Magnoliopsida</taxon>
        <taxon>eudicotyledons</taxon>
        <taxon>Gunneridae</taxon>
        <taxon>Pentapetalae</taxon>
        <taxon>rosids</taxon>
        <taxon>fabids</taxon>
        <taxon>Oxalidales</taxon>
        <taxon>Cephalotaceae</taxon>
        <taxon>Cephalotus</taxon>
    </lineage>
</organism>
<dbReference type="EMBL" id="BDDD01000625">
    <property type="protein sequence ID" value="GAV68266.1"/>
    <property type="molecule type" value="Genomic_DNA"/>
</dbReference>
<evidence type="ECO:0008006" key="3">
    <source>
        <dbReference type="Google" id="ProtNLM"/>
    </source>
</evidence>
<sequence length="134" mass="15367">MEQHLKLSDSNRTLFSNPSSHRRFIGRLLYLTITRPDILYTVNILSQFMHQPCQPHMDVAHCLLRYLKWIVSQGIFLLATSDLRLSALCNSDWACCPMTRRSISDYCILLGFAPIPSKTKEQTTVPCSSAEVEY</sequence>
<dbReference type="InParanoid" id="A0A1Q3BJQ0"/>
<gene>
    <name evidence="1" type="ORF">CFOL_v3_11769</name>
</gene>
<proteinExistence type="predicted"/>
<accession>A0A1Q3BJQ0</accession>